<gene>
    <name evidence="1" type="ORF">QUW46_05835</name>
</gene>
<dbReference type="RefSeq" id="WP_289560357.1">
    <property type="nucleotide sequence ID" value="NZ_JAUDEO010000029.1"/>
</dbReference>
<dbReference type="EMBL" id="JAUDEO010000029">
    <property type="protein sequence ID" value="MDM8334089.1"/>
    <property type="molecule type" value="Genomic_DNA"/>
</dbReference>
<evidence type="ECO:0000313" key="2">
    <source>
        <dbReference type="Proteomes" id="UP001529423"/>
    </source>
</evidence>
<reference evidence="2" key="1">
    <citation type="submission" date="2023-06" db="EMBL/GenBank/DDBJ databases">
        <title>Identification and characterization of horizontal gene transfer across gut microbiota members of farm animals based on homology search.</title>
        <authorList>
            <person name="Zeman M."/>
            <person name="Kubasova T."/>
            <person name="Jahodarova E."/>
            <person name="Nykrynova M."/>
            <person name="Rychlik I."/>
        </authorList>
    </citation>
    <scope>NUCLEOTIDE SEQUENCE [LARGE SCALE GENOMIC DNA]</scope>
    <source>
        <strain evidence="2">105_WCHN</strain>
    </source>
</reference>
<sequence length="84" mass="9468">MNPAIDSANMYSGAPLRTEPALAPAPAKARPANYQVATEQLPAEYCYYWVWNDGHGRTHNVNWDLNDYVNNGTGQLAYRDFAYE</sequence>
<dbReference type="Proteomes" id="UP001529423">
    <property type="component" value="Unassembled WGS sequence"/>
</dbReference>
<keyword evidence="2" id="KW-1185">Reference proteome</keyword>
<name>A0ABT7VPT6_9LACO</name>
<comment type="caution">
    <text evidence="1">The sequence shown here is derived from an EMBL/GenBank/DDBJ whole genome shotgun (WGS) entry which is preliminary data.</text>
</comment>
<accession>A0ABT7VPT6</accession>
<proteinExistence type="predicted"/>
<organism evidence="1 2">
    <name type="scientific">Limosilactobacillus panis</name>
    <dbReference type="NCBI Taxonomy" id="47493"/>
    <lineage>
        <taxon>Bacteria</taxon>
        <taxon>Bacillati</taxon>
        <taxon>Bacillota</taxon>
        <taxon>Bacilli</taxon>
        <taxon>Lactobacillales</taxon>
        <taxon>Lactobacillaceae</taxon>
        <taxon>Limosilactobacillus</taxon>
    </lineage>
</organism>
<reference evidence="1 2" key="2">
    <citation type="submission" date="2023-06" db="EMBL/GenBank/DDBJ databases">
        <title>Identification and characterization of horizontal gene transfer across gut microbiota members of farm animals based on homology search.</title>
        <authorList>
            <person name="Schwarzerova J."/>
            <person name="Nykrynova M."/>
            <person name="Jureckova K."/>
            <person name="Cejkova D."/>
            <person name="Rychlik I."/>
        </authorList>
    </citation>
    <scope>NUCLEOTIDE SEQUENCE [LARGE SCALE GENOMIC DNA]</scope>
    <source>
        <strain evidence="1 2">105_WCHN</strain>
    </source>
</reference>
<evidence type="ECO:0000313" key="1">
    <source>
        <dbReference type="EMBL" id="MDM8334089.1"/>
    </source>
</evidence>
<protein>
    <submittedName>
        <fullName evidence="1">Uncharacterized protein</fullName>
    </submittedName>
</protein>